<reference evidence="2" key="1">
    <citation type="journal article" date="2019" name="Int. J. Syst. Evol. Microbiol.">
        <title>The Global Catalogue of Microorganisms (GCM) 10K type strain sequencing project: providing services to taxonomists for standard genome sequencing and annotation.</title>
        <authorList>
            <consortium name="The Broad Institute Genomics Platform"/>
            <consortium name="The Broad Institute Genome Sequencing Center for Infectious Disease"/>
            <person name="Wu L."/>
            <person name="Ma J."/>
        </authorList>
    </citation>
    <scope>NUCLEOTIDE SEQUENCE [LARGE SCALE GENOMIC DNA]</scope>
    <source>
        <strain evidence="2">CGMCC 1.16060</strain>
    </source>
</reference>
<accession>A0ABQ1U296</accession>
<comment type="caution">
    <text evidence="1">The sequence shown here is derived from an EMBL/GenBank/DDBJ whole genome shotgun (WGS) entry which is preliminary data.</text>
</comment>
<dbReference type="EMBL" id="BMKP01000003">
    <property type="protein sequence ID" value="GGF09322.1"/>
    <property type="molecule type" value="Genomic_DNA"/>
</dbReference>
<proteinExistence type="predicted"/>
<dbReference type="RefSeq" id="WP_163393822.1">
    <property type="nucleotide sequence ID" value="NZ_BMKP01000003.1"/>
</dbReference>
<sequence length="379" mass="42435">MLRKILISTGGKYFIEEFLPSSFDIPEYPNVSNLQIFAMDFNGDGKDDILRIKPTTKGFGSYKEPYGYSEKSSSIEINCFYRRGTTPNVWLNHKYSRVLVPYDTEDSFPDDDNHFDITLAPLFSRKNKTDPSKMELALLGARVSFFSNNCFSTDQHLLKNITLGNGVKEEITYSPLKNGNGVYEGGDSELYPNLAIQTSPNFNVVSQIYYPNKAHSKRLFKYFGAMMNVEGLGFLGFRATMSTNLHNDYDAPVVSRVSKNNFLLRGANVEKYSVVGLALPSDNTPTTFISKSILGYNSPEDALQSNKVFKLKNTSSIQFDGLTNTSTETITDFDSYKNPLKVTTLVKDNASTVQTTVTDAAYQDPSVTPYIVGRLKKQN</sequence>
<evidence type="ECO:0000313" key="1">
    <source>
        <dbReference type="EMBL" id="GGF09322.1"/>
    </source>
</evidence>
<keyword evidence="2" id="KW-1185">Reference proteome</keyword>
<protein>
    <recommendedName>
        <fullName evidence="3">Insecticide toxin TcdB middle/N-terminal domain-containing protein</fullName>
    </recommendedName>
</protein>
<organism evidence="1 2">
    <name type="scientific">Flavobacterium limi</name>
    <dbReference type="NCBI Taxonomy" id="2045105"/>
    <lineage>
        <taxon>Bacteria</taxon>
        <taxon>Pseudomonadati</taxon>
        <taxon>Bacteroidota</taxon>
        <taxon>Flavobacteriia</taxon>
        <taxon>Flavobacteriales</taxon>
        <taxon>Flavobacteriaceae</taxon>
        <taxon>Flavobacterium</taxon>
    </lineage>
</organism>
<dbReference type="Proteomes" id="UP000655016">
    <property type="component" value="Unassembled WGS sequence"/>
</dbReference>
<evidence type="ECO:0008006" key="3">
    <source>
        <dbReference type="Google" id="ProtNLM"/>
    </source>
</evidence>
<evidence type="ECO:0000313" key="2">
    <source>
        <dbReference type="Proteomes" id="UP000655016"/>
    </source>
</evidence>
<name>A0ABQ1U296_9FLAO</name>
<gene>
    <name evidence="1" type="ORF">GCM10011518_18150</name>
</gene>